<dbReference type="Pfam" id="PF00102">
    <property type="entry name" value="Y_phosphatase"/>
    <property type="match status" value="1"/>
</dbReference>
<sequence length="510" mass="55235">MSESGGGDSSIPSTMTTSPVNKGALGGGGTAAAAAAPSNNLAALSPTPAPRTSTPCRETGAGGGGDAGKEEAEKRQREWMEIFLSSAAKLTIADYMNMFMHIRMRQEHMRGDESYCATVAVHPNHYIRNRYRDILPYDKNRVLIGSDALENVEGYVNASHVSLPNGLTTFIAAQAPLPQTLDDFWQMVDEQGIQLVVMLCKLVEMSKVKCERYWPERVGAPEVYGMYEITLEKEERFEDDEYLLRTLRMRQMREGGVTRTVHQLHYKEWPDHGCPTGSSQLLNMVDRMAELAGSTTVPKTGTAATTTAAAATDNASPQPEAPSNGNASPIATKERPPVLVHCSAGVGRTGTIILINHIRELIMQNLFIDVNLLLMVVALREQRSSMVQTQDQFQFVYRCVVTYCRRALGLPDVEEGAGGGGGGGELPAPPPYVTSMAGGSSSGHPKLPTGLITDSAHHSTANHCVARKDTVDESDEDEDTDFEDATGVPDYPDEPTRTPRGPEDMNSSSC</sequence>
<dbReference type="InterPro" id="IPR000387">
    <property type="entry name" value="Tyr_Pase_dom"/>
</dbReference>
<dbReference type="Proteomes" id="UP000005239">
    <property type="component" value="Unassembled WGS sequence"/>
</dbReference>
<dbReference type="InterPro" id="IPR016130">
    <property type="entry name" value="Tyr_Pase_AS"/>
</dbReference>
<feature type="compositionally biased region" description="Polar residues" evidence="1">
    <location>
        <begin position="313"/>
        <end position="329"/>
    </location>
</feature>
<dbReference type="SMART" id="SM00194">
    <property type="entry name" value="PTPc"/>
    <property type="match status" value="1"/>
</dbReference>
<dbReference type="InterPro" id="IPR003595">
    <property type="entry name" value="Tyr_Pase_cat"/>
</dbReference>
<accession>A0A8R1Y4B6</accession>
<keyword evidence="5" id="KW-1185">Reference proteome</keyword>
<organism evidence="4 5">
    <name type="scientific">Pristionchus pacificus</name>
    <name type="common">Parasitic nematode worm</name>
    <dbReference type="NCBI Taxonomy" id="54126"/>
    <lineage>
        <taxon>Eukaryota</taxon>
        <taxon>Metazoa</taxon>
        <taxon>Ecdysozoa</taxon>
        <taxon>Nematoda</taxon>
        <taxon>Chromadorea</taxon>
        <taxon>Rhabditida</taxon>
        <taxon>Rhabditina</taxon>
        <taxon>Diplogasteromorpha</taxon>
        <taxon>Diplogasteroidea</taxon>
        <taxon>Neodiplogasteridae</taxon>
        <taxon>Pristionchus</taxon>
    </lineage>
</organism>
<evidence type="ECO:0000256" key="1">
    <source>
        <dbReference type="SAM" id="MobiDB-lite"/>
    </source>
</evidence>
<dbReference type="PANTHER" id="PTHR19134">
    <property type="entry name" value="RECEPTOR-TYPE TYROSINE-PROTEIN PHOSPHATASE"/>
    <property type="match status" value="1"/>
</dbReference>
<feature type="compositionally biased region" description="Acidic residues" evidence="1">
    <location>
        <begin position="472"/>
        <end position="484"/>
    </location>
</feature>
<reference evidence="5" key="1">
    <citation type="journal article" date="2008" name="Nat. Genet.">
        <title>The Pristionchus pacificus genome provides a unique perspective on nematode lifestyle and parasitism.</title>
        <authorList>
            <person name="Dieterich C."/>
            <person name="Clifton S.W."/>
            <person name="Schuster L.N."/>
            <person name="Chinwalla A."/>
            <person name="Delehaunty K."/>
            <person name="Dinkelacker I."/>
            <person name="Fulton L."/>
            <person name="Fulton R."/>
            <person name="Godfrey J."/>
            <person name="Minx P."/>
            <person name="Mitreva M."/>
            <person name="Roeseler W."/>
            <person name="Tian H."/>
            <person name="Witte H."/>
            <person name="Yang S.P."/>
            <person name="Wilson R.K."/>
            <person name="Sommer R.J."/>
        </authorList>
    </citation>
    <scope>NUCLEOTIDE SEQUENCE [LARGE SCALE GENOMIC DNA]</scope>
    <source>
        <strain evidence="5">PS312</strain>
    </source>
</reference>
<feature type="region of interest" description="Disordered" evidence="1">
    <location>
        <begin position="295"/>
        <end position="334"/>
    </location>
</feature>
<dbReference type="InterPro" id="IPR050348">
    <property type="entry name" value="Protein-Tyr_Phosphatase"/>
</dbReference>
<evidence type="ECO:0000259" key="3">
    <source>
        <dbReference type="PROSITE" id="PS50056"/>
    </source>
</evidence>
<feature type="compositionally biased region" description="Low complexity" evidence="1">
    <location>
        <begin position="31"/>
        <end position="46"/>
    </location>
</feature>
<dbReference type="PRINTS" id="PR00700">
    <property type="entry name" value="PRTYPHPHTASE"/>
</dbReference>
<feature type="compositionally biased region" description="Basic and acidic residues" evidence="1">
    <location>
        <begin position="494"/>
        <end position="503"/>
    </location>
</feature>
<dbReference type="PROSITE" id="PS50056">
    <property type="entry name" value="TYR_PHOSPHATASE_2"/>
    <property type="match status" value="1"/>
</dbReference>
<proteinExistence type="predicted"/>
<dbReference type="CDD" id="cd00047">
    <property type="entry name" value="PTPc"/>
    <property type="match status" value="1"/>
</dbReference>
<feature type="region of interest" description="Disordered" evidence="1">
    <location>
        <begin position="1"/>
        <end position="74"/>
    </location>
</feature>
<protein>
    <submittedName>
        <fullName evidence="4">Tyrosine phosphatase</fullName>
    </submittedName>
</protein>
<dbReference type="InterPro" id="IPR000242">
    <property type="entry name" value="PTP_cat"/>
</dbReference>
<name>A0A8R1Y4B6_PRIPA</name>
<dbReference type="PANTHER" id="PTHR19134:SF543">
    <property type="entry name" value="PROTEIN-TYROSINE-PHOSPHATASE"/>
    <property type="match status" value="1"/>
</dbReference>
<feature type="domain" description="Tyrosine specific protein phosphatases" evidence="3">
    <location>
        <begin position="336"/>
        <end position="394"/>
    </location>
</feature>
<feature type="domain" description="Tyrosine-protein phosphatase" evidence="2">
    <location>
        <begin position="95"/>
        <end position="403"/>
    </location>
</feature>
<feature type="compositionally biased region" description="Polar residues" evidence="1">
    <location>
        <begin position="10"/>
        <end position="20"/>
    </location>
</feature>
<dbReference type="AlphaFoldDB" id="A0A8R1Y4B6"/>
<dbReference type="Gene3D" id="3.90.190.10">
    <property type="entry name" value="Protein tyrosine phosphatase superfamily"/>
    <property type="match status" value="1"/>
</dbReference>
<dbReference type="GO" id="GO:0007165">
    <property type="term" value="P:signal transduction"/>
    <property type="evidence" value="ECO:0000318"/>
    <property type="project" value="GO_Central"/>
</dbReference>
<evidence type="ECO:0000259" key="2">
    <source>
        <dbReference type="PROSITE" id="PS50055"/>
    </source>
</evidence>
<evidence type="ECO:0000313" key="5">
    <source>
        <dbReference type="Proteomes" id="UP000005239"/>
    </source>
</evidence>
<evidence type="ECO:0000313" key="4">
    <source>
        <dbReference type="EnsemblMetazoa" id="PPA01592.1"/>
    </source>
</evidence>
<dbReference type="PROSITE" id="PS00383">
    <property type="entry name" value="TYR_PHOSPHATASE_1"/>
    <property type="match status" value="1"/>
</dbReference>
<dbReference type="PROSITE" id="PS50055">
    <property type="entry name" value="TYR_PHOSPHATASE_PTP"/>
    <property type="match status" value="1"/>
</dbReference>
<feature type="compositionally biased region" description="Low complexity" evidence="1">
    <location>
        <begin position="300"/>
        <end position="312"/>
    </location>
</feature>
<dbReference type="SMART" id="SM00404">
    <property type="entry name" value="PTPc_motif"/>
    <property type="match status" value="1"/>
</dbReference>
<dbReference type="GO" id="GO:0004725">
    <property type="term" value="F:protein tyrosine phosphatase activity"/>
    <property type="evidence" value="ECO:0000318"/>
    <property type="project" value="GO_Central"/>
</dbReference>
<dbReference type="EnsemblMetazoa" id="PPA01592.1">
    <property type="protein sequence ID" value="PPA01592.1"/>
    <property type="gene ID" value="WBGene00091146"/>
</dbReference>
<dbReference type="SUPFAM" id="SSF52799">
    <property type="entry name" value="(Phosphotyrosine protein) phosphatases II"/>
    <property type="match status" value="1"/>
</dbReference>
<feature type="compositionally biased region" description="Gly residues" evidence="1">
    <location>
        <begin position="416"/>
        <end position="425"/>
    </location>
</feature>
<gene>
    <name evidence="4" type="primary">WBGene00091146</name>
</gene>
<feature type="region of interest" description="Disordered" evidence="1">
    <location>
        <begin position="416"/>
        <end position="510"/>
    </location>
</feature>
<dbReference type="InterPro" id="IPR029021">
    <property type="entry name" value="Prot-tyrosine_phosphatase-like"/>
</dbReference>
<reference evidence="4" key="2">
    <citation type="submission" date="2022-06" db="UniProtKB">
        <authorList>
            <consortium name="EnsemblMetazoa"/>
        </authorList>
    </citation>
    <scope>IDENTIFICATION</scope>
    <source>
        <strain evidence="4">PS312</strain>
    </source>
</reference>